<evidence type="ECO:0000313" key="4">
    <source>
        <dbReference type="EMBL" id="KAK6523239.1"/>
    </source>
</evidence>
<dbReference type="Pfam" id="PF20778">
    <property type="entry name" value="SLS1_C"/>
    <property type="match status" value="1"/>
</dbReference>
<feature type="domain" description="SLS1 N-terminal" evidence="2">
    <location>
        <begin position="148"/>
        <end position="224"/>
    </location>
</feature>
<dbReference type="InterPro" id="IPR048401">
    <property type="entry name" value="SLS1_C"/>
</dbReference>
<dbReference type="Pfam" id="PF14611">
    <property type="entry name" value="KH_SLS1_1"/>
    <property type="match status" value="1"/>
</dbReference>
<keyword evidence="5" id="KW-1185">Reference proteome</keyword>
<dbReference type="EMBL" id="JAVHJO010000019">
    <property type="protein sequence ID" value="KAK6523239.1"/>
    <property type="molecule type" value="Genomic_DNA"/>
</dbReference>
<dbReference type="GO" id="GO:0005743">
    <property type="term" value="C:mitochondrial inner membrane"/>
    <property type="evidence" value="ECO:0007669"/>
    <property type="project" value="InterPro"/>
</dbReference>
<name>A0AAV9WSE7_9PEZI</name>
<comment type="caution">
    <text evidence="4">The sequence shown here is derived from an EMBL/GenBank/DDBJ whole genome shotgun (WGS) entry which is preliminary data.</text>
</comment>
<feature type="domain" description="SLS1 C-terminal" evidence="3">
    <location>
        <begin position="395"/>
        <end position="755"/>
    </location>
</feature>
<dbReference type="Pfam" id="PF20776">
    <property type="entry name" value="SLS1_N"/>
    <property type="match status" value="1"/>
</dbReference>
<accession>A0AAV9WSE7</accession>
<dbReference type="Proteomes" id="UP001365542">
    <property type="component" value="Unassembled WGS sequence"/>
</dbReference>
<dbReference type="InterPro" id="IPR032741">
    <property type="entry name" value="Sls1_KH-1"/>
</dbReference>
<evidence type="ECO:0000259" key="2">
    <source>
        <dbReference type="Pfam" id="PF20776"/>
    </source>
</evidence>
<evidence type="ECO:0000259" key="1">
    <source>
        <dbReference type="Pfam" id="PF14611"/>
    </source>
</evidence>
<dbReference type="InterPro" id="IPR048400">
    <property type="entry name" value="SLS1_N"/>
</dbReference>
<evidence type="ECO:0008006" key="6">
    <source>
        <dbReference type="Google" id="ProtNLM"/>
    </source>
</evidence>
<protein>
    <recommendedName>
        <fullName evidence="6">Mitochondrial inner-membrane-bound regulator-domain-containing protein</fullName>
    </recommendedName>
</protein>
<reference evidence="4 5" key="1">
    <citation type="submission" date="2019-10" db="EMBL/GenBank/DDBJ databases">
        <authorList>
            <person name="Palmer J.M."/>
        </authorList>
    </citation>
    <scope>NUCLEOTIDE SEQUENCE [LARGE SCALE GENOMIC DNA]</scope>
    <source>
        <strain evidence="4 5">TWF694</strain>
    </source>
</reference>
<proteinExistence type="predicted"/>
<dbReference type="AlphaFoldDB" id="A0AAV9WSE7"/>
<feature type="domain" description="SLS1 first KH" evidence="1">
    <location>
        <begin position="233"/>
        <end position="297"/>
    </location>
</feature>
<organism evidence="4 5">
    <name type="scientific">Orbilia ellipsospora</name>
    <dbReference type="NCBI Taxonomy" id="2528407"/>
    <lineage>
        <taxon>Eukaryota</taxon>
        <taxon>Fungi</taxon>
        <taxon>Dikarya</taxon>
        <taxon>Ascomycota</taxon>
        <taxon>Pezizomycotina</taxon>
        <taxon>Orbiliomycetes</taxon>
        <taxon>Orbiliales</taxon>
        <taxon>Orbiliaceae</taxon>
        <taxon>Orbilia</taxon>
    </lineage>
</organism>
<sequence length="844" mass="95426">MPLQCPAGPSSQIARSVLSYASQAASSRIPLRICSSCRVQLSSRGLATGFGHRHPSRPLRYQLLSDNLSKPHNHGYPHPAIATTPRATYATNSQFGLLSTPERSPARRLVVLGLPTPRRSMKLSEPLQVDKEDLDNLSQRLQTFEYQVPNDGVPNEILLFKPENLRVSRARFDQLFKDLNTAFLGPQIKEYLTQTKIDLAGGVNKMRKGDALNLVMREVWKVQVAEEIAAEEDLIREQTLKFRPLDLFFMMAENGEMLQKLATRNRTRIVLDGASNKITLMGTKASLEKVEEQLEAVPAMLVDRQVDISALQRVGDVNNNYIPSISRLTTVFLEVEGDKMKMHGAKPYGDSNIEDAQRLLFNSLDLHLRETYSLLGETRLAQSLTGALYPVSEKQTLAWLYRSRDWYRWRSVRSPLKYPHEALEDDLSEPEARPLINPVHGDHVSYTDIRTLLDSPLKAEAELVAKNVTYENNTQPTAIPSIPQNAKVETTYHAVLGQILHSSPSLPTDREYTSLNDLLSTDPSRVLCNSVPRLVDFLSSLTPVTYTYDFKILLKFSPSPWANPNNFELLPPVEMELHIKPETNEIVGLKISAVESKGITDVMMPRNSTDLRFIKRRLAKIDSKTAEVKTYINDAYLDVLGDDRLKGGEELVLNIPRWLMKGTKREEQWDIDDEGRLVEKMVAEEDVDGEEGTVPVTYYFTGLETRSSTVFNFEGAPLVYSKVEAGASGGSYDEVVLQCQKEQIEYLTPAEERVSDDNERKERYGEDEDIGYLLGEEPEKPEIEYVDEVIPVEEEAIQEGGEEEEDPNFISDQTFRHFVTVARRLVEAVESTTTDRERPKPKKL</sequence>
<gene>
    <name evidence="4" type="ORF">TWF694_006129</name>
</gene>
<evidence type="ECO:0000313" key="5">
    <source>
        <dbReference type="Proteomes" id="UP001365542"/>
    </source>
</evidence>
<evidence type="ECO:0000259" key="3">
    <source>
        <dbReference type="Pfam" id="PF20778"/>
    </source>
</evidence>